<protein>
    <submittedName>
        <fullName evidence="1">Uncharacterized protein</fullName>
    </submittedName>
</protein>
<evidence type="ECO:0000313" key="2">
    <source>
        <dbReference type="Proteomes" id="UP000501690"/>
    </source>
</evidence>
<dbReference type="AlphaFoldDB" id="A0A4D6MSP5"/>
<keyword evidence="2" id="KW-1185">Reference proteome</keyword>
<dbReference type="Proteomes" id="UP000501690">
    <property type="component" value="Linkage Group LG8"/>
</dbReference>
<evidence type="ECO:0000313" key="1">
    <source>
        <dbReference type="EMBL" id="QCE03804.1"/>
    </source>
</evidence>
<organism evidence="1 2">
    <name type="scientific">Vigna unguiculata</name>
    <name type="common">Cowpea</name>
    <dbReference type="NCBI Taxonomy" id="3917"/>
    <lineage>
        <taxon>Eukaryota</taxon>
        <taxon>Viridiplantae</taxon>
        <taxon>Streptophyta</taxon>
        <taxon>Embryophyta</taxon>
        <taxon>Tracheophyta</taxon>
        <taxon>Spermatophyta</taxon>
        <taxon>Magnoliopsida</taxon>
        <taxon>eudicotyledons</taxon>
        <taxon>Gunneridae</taxon>
        <taxon>Pentapetalae</taxon>
        <taxon>rosids</taxon>
        <taxon>fabids</taxon>
        <taxon>Fabales</taxon>
        <taxon>Fabaceae</taxon>
        <taxon>Papilionoideae</taxon>
        <taxon>50 kb inversion clade</taxon>
        <taxon>NPAAA clade</taxon>
        <taxon>indigoferoid/millettioid clade</taxon>
        <taxon>Phaseoleae</taxon>
        <taxon>Vigna</taxon>
    </lineage>
</organism>
<dbReference type="EMBL" id="CP039352">
    <property type="protein sequence ID" value="QCE03804.1"/>
    <property type="molecule type" value="Genomic_DNA"/>
</dbReference>
<name>A0A4D6MSP5_VIGUN</name>
<gene>
    <name evidence="1" type="ORF">DEO72_LG8g1831</name>
</gene>
<reference evidence="1 2" key="1">
    <citation type="submission" date="2019-04" db="EMBL/GenBank/DDBJ databases">
        <title>An improved genome assembly and genetic linkage map for asparagus bean, Vigna unguiculata ssp. sesquipedialis.</title>
        <authorList>
            <person name="Xia Q."/>
            <person name="Zhang R."/>
            <person name="Dong Y."/>
        </authorList>
    </citation>
    <scope>NUCLEOTIDE SEQUENCE [LARGE SCALE GENOMIC DNA]</scope>
    <source>
        <tissue evidence="1">Leaf</tissue>
    </source>
</reference>
<accession>A0A4D6MSP5</accession>
<proteinExistence type="predicted"/>
<sequence>MKDLAVAVELPGDADPFWFGFDDVGVPRVVLIREKLGESDWVRKAGIGWSCWCGNSGKLPELHEPPGGIGSAAKRCHRTLGDTWPVSYTHLVLFGGSTMMYFERCRYGHVKRDVYKRQAMCRLAAREGATKRFLFRNPQ</sequence>